<dbReference type="InParanoid" id="C1FF69"/>
<dbReference type="AlphaFoldDB" id="C1FF69"/>
<sequence>MRFTSSRAPTPKFIRLDISGRRRAKRRHLVGRSAPLKNHRTALETDMSASSILVANPTSPASVSRLTQRASSRGASPIHVASSRMMIPRNTRRVSKLAVVPVRAFLGFGKSKEEKAIEEFAASDLGKRALEHASRGGGLASMLEFGKKELEREHVPTDSHIIDAKTRVLCATLINKVVDVPIINEATEQIIALKAVDVVADHMEAELEKAGLATFFDGVRDMSEKDVDKWVKKVAERVNEAVDLPMLDETQEGIVIEMVVKLIAHKFVEGNKKREKKGWFGR</sequence>
<gene>
    <name evidence="1" type="ORF">MICPUN_54848</name>
</gene>
<protein>
    <submittedName>
        <fullName evidence="1">Uncharacterized protein</fullName>
    </submittedName>
</protein>
<organism evidence="1 2">
    <name type="scientific">Micromonas commoda (strain RCC299 / NOUM17 / CCMP2709)</name>
    <name type="common">Picoplanktonic green alga</name>
    <dbReference type="NCBI Taxonomy" id="296587"/>
    <lineage>
        <taxon>Eukaryota</taxon>
        <taxon>Viridiplantae</taxon>
        <taxon>Chlorophyta</taxon>
        <taxon>Mamiellophyceae</taxon>
        <taxon>Mamiellales</taxon>
        <taxon>Mamiellaceae</taxon>
        <taxon>Micromonas</taxon>
    </lineage>
</organism>
<reference evidence="1 2" key="1">
    <citation type="journal article" date="2009" name="Science">
        <title>Green evolution and dynamic adaptations revealed by genomes of the marine picoeukaryotes Micromonas.</title>
        <authorList>
            <person name="Worden A.Z."/>
            <person name="Lee J.H."/>
            <person name="Mock T."/>
            <person name="Rouze P."/>
            <person name="Simmons M.P."/>
            <person name="Aerts A.L."/>
            <person name="Allen A.E."/>
            <person name="Cuvelier M.L."/>
            <person name="Derelle E."/>
            <person name="Everett M.V."/>
            <person name="Foulon E."/>
            <person name="Grimwood J."/>
            <person name="Gundlach H."/>
            <person name="Henrissat B."/>
            <person name="Napoli C."/>
            <person name="McDonald S.M."/>
            <person name="Parker M.S."/>
            <person name="Rombauts S."/>
            <person name="Salamov A."/>
            <person name="Von Dassow P."/>
            <person name="Badger J.H."/>
            <person name="Coutinho P.M."/>
            <person name="Demir E."/>
            <person name="Dubchak I."/>
            <person name="Gentemann C."/>
            <person name="Eikrem W."/>
            <person name="Gready J.E."/>
            <person name="John U."/>
            <person name="Lanier W."/>
            <person name="Lindquist E.A."/>
            <person name="Lucas S."/>
            <person name="Mayer K.F."/>
            <person name="Moreau H."/>
            <person name="Not F."/>
            <person name="Otillar R."/>
            <person name="Panaud O."/>
            <person name="Pangilinan J."/>
            <person name="Paulsen I."/>
            <person name="Piegu B."/>
            <person name="Poliakov A."/>
            <person name="Robbens S."/>
            <person name="Schmutz J."/>
            <person name="Toulza E."/>
            <person name="Wyss T."/>
            <person name="Zelensky A."/>
            <person name="Zhou K."/>
            <person name="Armbrust E.V."/>
            <person name="Bhattacharya D."/>
            <person name="Goodenough U.W."/>
            <person name="Van de Peer Y."/>
            <person name="Grigoriev I.V."/>
        </authorList>
    </citation>
    <scope>NUCLEOTIDE SEQUENCE [LARGE SCALE GENOMIC DNA]</scope>
    <source>
        <strain evidence="2">RCC299 / NOUM17</strain>
    </source>
</reference>
<dbReference type="EMBL" id="CP001574">
    <property type="protein sequence ID" value="ACO68695.1"/>
    <property type="molecule type" value="Genomic_DNA"/>
</dbReference>
<dbReference type="KEGG" id="mis:MICPUN_54848"/>
<dbReference type="GeneID" id="8249987"/>
<proteinExistence type="predicted"/>
<dbReference type="RefSeq" id="XP_002507437.1">
    <property type="nucleotide sequence ID" value="XM_002507391.1"/>
</dbReference>
<dbReference type="Proteomes" id="UP000002009">
    <property type="component" value="Chromosome 1"/>
</dbReference>
<evidence type="ECO:0000313" key="2">
    <source>
        <dbReference type="Proteomes" id="UP000002009"/>
    </source>
</evidence>
<keyword evidence="2" id="KW-1185">Reference proteome</keyword>
<evidence type="ECO:0000313" key="1">
    <source>
        <dbReference type="EMBL" id="ACO68695.1"/>
    </source>
</evidence>
<accession>C1FF69</accession>
<name>C1FF69_MICCC</name>
<dbReference type="OrthoDB" id="10563649at2759"/>